<reference evidence="8" key="1">
    <citation type="submission" date="2020-10" db="EMBL/GenBank/DDBJ databases">
        <title>Chromosome-scale genome assembly of the Allis shad, Alosa alosa.</title>
        <authorList>
            <person name="Margot Z."/>
            <person name="Christophe K."/>
            <person name="Cabau C."/>
            <person name="Louis A."/>
            <person name="Berthelot C."/>
            <person name="Parey E."/>
            <person name="Roest Crollius H."/>
            <person name="Montfort J."/>
            <person name="Robinson-Rechavi M."/>
            <person name="Bucao C."/>
            <person name="Bouchez O."/>
            <person name="Gislard M."/>
            <person name="Lluch J."/>
            <person name="Milhes M."/>
            <person name="Lampietro C."/>
            <person name="Lopez Roques C."/>
            <person name="Donnadieu C."/>
            <person name="Braasch I."/>
            <person name="Desvignes T."/>
            <person name="Postlethwait J."/>
            <person name="Bobe J."/>
            <person name="Guiguen Y."/>
        </authorList>
    </citation>
    <scope>NUCLEOTIDE SEQUENCE</scope>
    <source>
        <strain evidence="8">M-15738</strain>
        <tissue evidence="8">Blood</tissue>
    </source>
</reference>
<sequence length="215" mass="24746">MSQSREDVFIPDTLPEFLKQYTKDVIRTQPEDLLQWSHKYFTALVKGQPLPVGQPSDRHLLQAVRNLTPEILRGLHSQFHKQRMVSQKDIMSAWKSLNLAENCLSEAFTLGRFGEPVEWMKFFTLCCNHLGGNIRQALVQACYILNSDPQCQPPDACVPFSMFKCLYFYLVHVTGKLTRKQAEETLTVLQQQTHNGVVKVSDFINDYKLILDPTQ</sequence>
<comment type="caution">
    <text evidence="8">The sequence shown here is derived from an EMBL/GenBank/DDBJ whole genome shotgun (WGS) entry which is preliminary data.</text>
</comment>
<evidence type="ECO:0008006" key="10">
    <source>
        <dbReference type="Google" id="ProtNLM"/>
    </source>
</evidence>
<evidence type="ECO:0000256" key="5">
    <source>
        <dbReference type="ARBA" id="ARBA00023273"/>
    </source>
</evidence>
<evidence type="ECO:0000256" key="7">
    <source>
        <dbReference type="ARBA" id="ARBA00037541"/>
    </source>
</evidence>
<comment type="function">
    <text evidence="7">Important for male fertility. With ROPN1L, involved in fibrous sheath integrity and sperm motility, plays a role in PKA-dependent signaling processes required for spermatozoa capacitation.</text>
</comment>
<protein>
    <recommendedName>
        <fullName evidence="10">Ropporin-1-like protein</fullName>
    </recommendedName>
</protein>
<proteinExistence type="inferred from homology"/>
<dbReference type="PANTHER" id="PTHR14952">
    <property type="entry name" value="ROPPORIN-1-LIKE PROTEIN"/>
    <property type="match status" value="1"/>
</dbReference>
<comment type="similarity">
    <text evidence="6">Belongs to the ropporin family.</text>
</comment>
<keyword evidence="5" id="KW-0966">Cell projection</keyword>
<organism evidence="8 9">
    <name type="scientific">Alosa alosa</name>
    <name type="common">allis shad</name>
    <dbReference type="NCBI Taxonomy" id="278164"/>
    <lineage>
        <taxon>Eukaryota</taxon>
        <taxon>Metazoa</taxon>
        <taxon>Chordata</taxon>
        <taxon>Craniata</taxon>
        <taxon>Vertebrata</taxon>
        <taxon>Euteleostomi</taxon>
        <taxon>Actinopterygii</taxon>
        <taxon>Neopterygii</taxon>
        <taxon>Teleostei</taxon>
        <taxon>Clupei</taxon>
        <taxon>Clupeiformes</taxon>
        <taxon>Clupeoidei</taxon>
        <taxon>Clupeidae</taxon>
        <taxon>Alosa</taxon>
    </lineage>
</organism>
<evidence type="ECO:0000256" key="4">
    <source>
        <dbReference type="ARBA" id="ARBA00023069"/>
    </source>
</evidence>
<keyword evidence="2" id="KW-0832">Ubl conjugation</keyword>
<dbReference type="SUPFAM" id="SSF47391">
    <property type="entry name" value="Dimerization-anchoring domain of cAMP-dependent PK regulatory subunit"/>
    <property type="match status" value="1"/>
</dbReference>
<dbReference type="Proteomes" id="UP000823561">
    <property type="component" value="Chromosome 3"/>
</dbReference>
<evidence type="ECO:0000313" key="8">
    <source>
        <dbReference type="EMBL" id="KAG5283288.1"/>
    </source>
</evidence>
<dbReference type="EMBL" id="JADWDJ010000003">
    <property type="protein sequence ID" value="KAG5283288.1"/>
    <property type="molecule type" value="Genomic_DNA"/>
</dbReference>
<dbReference type="AlphaFoldDB" id="A0AAV6H7U0"/>
<gene>
    <name evidence="8" type="ORF">AALO_G00040440</name>
</gene>
<dbReference type="Gene3D" id="1.20.890.10">
    <property type="entry name" value="cAMP-dependent protein kinase regulatory subunit, dimerization-anchoring domain"/>
    <property type="match status" value="1"/>
</dbReference>
<evidence type="ECO:0000313" key="9">
    <source>
        <dbReference type="Proteomes" id="UP000823561"/>
    </source>
</evidence>
<keyword evidence="9" id="KW-1185">Reference proteome</keyword>
<dbReference type="GO" id="GO:0005737">
    <property type="term" value="C:cytoplasm"/>
    <property type="evidence" value="ECO:0007669"/>
    <property type="project" value="TreeGrafter"/>
</dbReference>
<keyword evidence="3" id="KW-0282">Flagellum</keyword>
<accession>A0AAV6H7U0</accession>
<evidence type="ECO:0000256" key="3">
    <source>
        <dbReference type="ARBA" id="ARBA00022846"/>
    </source>
</evidence>
<dbReference type="GO" id="GO:0048240">
    <property type="term" value="P:sperm capacitation"/>
    <property type="evidence" value="ECO:0007669"/>
    <property type="project" value="TreeGrafter"/>
</dbReference>
<dbReference type="GO" id="GO:0031514">
    <property type="term" value="C:motile cilium"/>
    <property type="evidence" value="ECO:0007669"/>
    <property type="project" value="UniProtKB-SubCell"/>
</dbReference>
<evidence type="ECO:0000256" key="1">
    <source>
        <dbReference type="ARBA" id="ARBA00004230"/>
    </source>
</evidence>
<comment type="subcellular location">
    <subcellularLocation>
        <location evidence="1">Cell projection</location>
        <location evidence="1">Cilium</location>
        <location evidence="1">Flagellum</location>
    </subcellularLocation>
</comment>
<evidence type="ECO:0000256" key="2">
    <source>
        <dbReference type="ARBA" id="ARBA00022843"/>
    </source>
</evidence>
<dbReference type="PANTHER" id="PTHR14952:SF12">
    <property type="entry name" value="ROPPORIN-1B"/>
    <property type="match status" value="1"/>
</dbReference>
<name>A0AAV6H7U0_9TELE</name>
<evidence type="ECO:0000256" key="6">
    <source>
        <dbReference type="ARBA" id="ARBA00035651"/>
    </source>
</evidence>
<keyword evidence="4" id="KW-0969">Cilium</keyword>